<dbReference type="SMART" id="SM00849">
    <property type="entry name" value="Lactamase_B"/>
    <property type="match status" value="1"/>
</dbReference>
<dbReference type="Gene3D" id="3.60.15.10">
    <property type="entry name" value="Ribonuclease Z/Hydroxyacylglutathione hydrolase-like"/>
    <property type="match status" value="1"/>
</dbReference>
<dbReference type="InterPro" id="IPR001279">
    <property type="entry name" value="Metallo-B-lactamas"/>
</dbReference>
<reference evidence="2 3" key="1">
    <citation type="submission" date="2016-10" db="EMBL/GenBank/DDBJ databases">
        <authorList>
            <person name="de Groot N.N."/>
        </authorList>
    </citation>
    <scope>NUCLEOTIDE SEQUENCE [LARGE SCALE GENOMIC DNA]</scope>
    <source>
        <strain evidence="2 3">CGMCC 1.8925</strain>
    </source>
</reference>
<dbReference type="InterPro" id="IPR050662">
    <property type="entry name" value="Sec-metab_biosynth-thioest"/>
</dbReference>
<dbReference type="PANTHER" id="PTHR23131">
    <property type="entry name" value="ENDORIBONUCLEASE LACTB2"/>
    <property type="match status" value="1"/>
</dbReference>
<dbReference type="SUPFAM" id="SSF56281">
    <property type="entry name" value="Metallo-hydrolase/oxidoreductase"/>
    <property type="match status" value="1"/>
</dbReference>
<dbReference type="Proteomes" id="UP000199502">
    <property type="component" value="Unassembled WGS sequence"/>
</dbReference>
<keyword evidence="2" id="KW-0378">Hydrolase</keyword>
<accession>A0A1G5CXJ1</accession>
<dbReference type="AlphaFoldDB" id="A0A1G5CXJ1"/>
<protein>
    <submittedName>
        <fullName evidence="2">Hydroxyacylglutathione hydrolase</fullName>
    </submittedName>
</protein>
<keyword evidence="3" id="KW-1185">Reference proteome</keyword>
<dbReference type="InterPro" id="IPR041516">
    <property type="entry name" value="LACTB2_WH"/>
</dbReference>
<proteinExistence type="predicted"/>
<evidence type="ECO:0000313" key="2">
    <source>
        <dbReference type="EMBL" id="SCY07132.1"/>
    </source>
</evidence>
<sequence length="287" mass="30134">MDMAVKDLVRVLAPNPSPLTGPGTNTFVIGAAERVVIDPGPDHPGHLAAVMEAAGGRVSHILVTHPHLDHSAGARRLSQMSGAPVLAFGGVEDGRSPVMRRLAGTGLVGGGDGLDAGFDPDQRLADGALLTTPAGNIEALHTPGHSGAHLSFAWRDVVFTGDLVMGWSTTLISPPDGDLTDYFRSLARLEHHGAAMFLPAHGEPVPDPARRIAELTTHRRQRTAQILAALTEAPGDADSLARRIYDLPPSLHPAASRNVLAHLIALHALGAVETEREITARSFFSSA</sequence>
<evidence type="ECO:0000313" key="3">
    <source>
        <dbReference type="Proteomes" id="UP000199502"/>
    </source>
</evidence>
<feature type="domain" description="Metallo-beta-lactamase" evidence="1">
    <location>
        <begin position="23"/>
        <end position="201"/>
    </location>
</feature>
<name>A0A1G5CXJ1_9RHOB</name>
<evidence type="ECO:0000259" key="1">
    <source>
        <dbReference type="SMART" id="SM00849"/>
    </source>
</evidence>
<dbReference type="EMBL" id="FMVT01000002">
    <property type="protein sequence ID" value="SCY07132.1"/>
    <property type="molecule type" value="Genomic_DNA"/>
</dbReference>
<gene>
    <name evidence="2" type="ORF">SAMN05660710_00571</name>
</gene>
<dbReference type="PANTHER" id="PTHR23131:SF0">
    <property type="entry name" value="ENDORIBONUCLEASE LACTB2"/>
    <property type="match status" value="1"/>
</dbReference>
<dbReference type="InterPro" id="IPR036866">
    <property type="entry name" value="RibonucZ/Hydroxyglut_hydro"/>
</dbReference>
<dbReference type="InterPro" id="IPR036388">
    <property type="entry name" value="WH-like_DNA-bd_sf"/>
</dbReference>
<dbReference type="Pfam" id="PF00753">
    <property type="entry name" value="Lactamase_B"/>
    <property type="match status" value="1"/>
</dbReference>
<dbReference type="GO" id="GO:0016787">
    <property type="term" value="F:hydrolase activity"/>
    <property type="evidence" value="ECO:0007669"/>
    <property type="project" value="UniProtKB-KW"/>
</dbReference>
<organism evidence="2 3">
    <name type="scientific">Paracoccus tibetensis</name>
    <dbReference type="NCBI Taxonomy" id="336292"/>
    <lineage>
        <taxon>Bacteria</taxon>
        <taxon>Pseudomonadati</taxon>
        <taxon>Pseudomonadota</taxon>
        <taxon>Alphaproteobacteria</taxon>
        <taxon>Rhodobacterales</taxon>
        <taxon>Paracoccaceae</taxon>
        <taxon>Paracoccus</taxon>
    </lineage>
</organism>
<dbReference type="OrthoDB" id="9788263at2"/>
<dbReference type="Gene3D" id="1.10.10.10">
    <property type="entry name" value="Winged helix-like DNA-binding domain superfamily/Winged helix DNA-binding domain"/>
    <property type="match status" value="1"/>
</dbReference>
<dbReference type="STRING" id="336292.SAMN05660710_00571"/>
<dbReference type="CDD" id="cd16278">
    <property type="entry name" value="metallo-hydrolase-like_MBL-fold"/>
    <property type="match status" value="1"/>
</dbReference>
<dbReference type="Pfam" id="PF17778">
    <property type="entry name" value="WHD_BLACT"/>
    <property type="match status" value="1"/>
</dbReference>